<dbReference type="PANTHER" id="PTHR21551:SF0">
    <property type="entry name" value="PROTEIN ASSOCIATED WITH TOPO II RELATED-1, ISOFORM A"/>
    <property type="match status" value="1"/>
</dbReference>
<dbReference type="GO" id="GO:0000290">
    <property type="term" value="P:deadenylation-dependent decapping of nuclear-transcribed mRNA"/>
    <property type="evidence" value="ECO:0007669"/>
    <property type="project" value="InterPro"/>
</dbReference>
<dbReference type="GO" id="GO:0000932">
    <property type="term" value="C:P-body"/>
    <property type="evidence" value="ECO:0007669"/>
    <property type="project" value="UniProtKB-SubCell"/>
</dbReference>
<dbReference type="Proteomes" id="UP000825935">
    <property type="component" value="Chromosome 8"/>
</dbReference>
<feature type="region of interest" description="Disordered" evidence="3">
    <location>
        <begin position="283"/>
        <end position="307"/>
    </location>
</feature>
<dbReference type="OrthoDB" id="74835at2759"/>
<dbReference type="AlphaFoldDB" id="A0A8T2U779"/>
<evidence type="ECO:0000313" key="5">
    <source>
        <dbReference type="Proteomes" id="UP000825935"/>
    </source>
</evidence>
<name>A0A8T2U779_CERRI</name>
<gene>
    <name evidence="4" type="ORF">KP509_08G003100</name>
</gene>
<feature type="region of interest" description="Disordered" evidence="3">
    <location>
        <begin position="717"/>
        <end position="738"/>
    </location>
</feature>
<evidence type="ECO:0000256" key="2">
    <source>
        <dbReference type="ARBA" id="ARBA00022490"/>
    </source>
</evidence>
<protein>
    <recommendedName>
        <fullName evidence="6">mRNA decay factor PAT1 domain-containing protein</fullName>
    </recommendedName>
</protein>
<dbReference type="PANTHER" id="PTHR21551">
    <property type="entry name" value="TOPOISOMERASE II-ASSOCIATED PROTEIN PAT1"/>
    <property type="match status" value="1"/>
</dbReference>
<proteinExistence type="predicted"/>
<feature type="compositionally biased region" description="Basic and acidic residues" evidence="3">
    <location>
        <begin position="725"/>
        <end position="738"/>
    </location>
</feature>
<dbReference type="GO" id="GO:0003723">
    <property type="term" value="F:RNA binding"/>
    <property type="evidence" value="ECO:0007669"/>
    <property type="project" value="TreeGrafter"/>
</dbReference>
<feature type="compositionally biased region" description="Polar residues" evidence="3">
    <location>
        <begin position="286"/>
        <end position="305"/>
    </location>
</feature>
<accession>A0A8T2U779</accession>
<reference evidence="4" key="1">
    <citation type="submission" date="2021-08" db="EMBL/GenBank/DDBJ databases">
        <title>WGS assembly of Ceratopteris richardii.</title>
        <authorList>
            <person name="Marchant D.B."/>
            <person name="Chen G."/>
            <person name="Jenkins J."/>
            <person name="Shu S."/>
            <person name="Leebens-Mack J."/>
            <person name="Grimwood J."/>
            <person name="Schmutz J."/>
            <person name="Soltis P."/>
            <person name="Soltis D."/>
            <person name="Chen Z.-H."/>
        </authorList>
    </citation>
    <scope>NUCLEOTIDE SEQUENCE</scope>
    <source>
        <strain evidence="4">Whitten #5841</strain>
        <tissue evidence="4">Leaf</tissue>
    </source>
</reference>
<keyword evidence="2" id="KW-0963">Cytoplasm</keyword>
<comment type="caution">
    <text evidence="4">The sequence shown here is derived from an EMBL/GenBank/DDBJ whole genome shotgun (WGS) entry which is preliminary data.</text>
</comment>
<dbReference type="InterPro" id="IPR039900">
    <property type="entry name" value="Pat1-like"/>
</dbReference>
<evidence type="ECO:0000256" key="3">
    <source>
        <dbReference type="SAM" id="MobiDB-lite"/>
    </source>
</evidence>
<comment type="subcellular location">
    <subcellularLocation>
        <location evidence="1">Cytoplasm</location>
        <location evidence="1">P-body</location>
    </subcellularLocation>
</comment>
<evidence type="ECO:0008006" key="6">
    <source>
        <dbReference type="Google" id="ProtNLM"/>
    </source>
</evidence>
<evidence type="ECO:0000313" key="4">
    <source>
        <dbReference type="EMBL" id="KAH7430538.1"/>
    </source>
</evidence>
<keyword evidence="5" id="KW-1185">Reference proteome</keyword>
<dbReference type="GO" id="GO:0033962">
    <property type="term" value="P:P-body assembly"/>
    <property type="evidence" value="ECO:0007669"/>
    <property type="project" value="TreeGrafter"/>
</dbReference>
<evidence type="ECO:0000256" key="1">
    <source>
        <dbReference type="ARBA" id="ARBA00004201"/>
    </source>
</evidence>
<dbReference type="EMBL" id="CM035413">
    <property type="protein sequence ID" value="KAH7430538.1"/>
    <property type="molecule type" value="Genomic_DNA"/>
</dbReference>
<organism evidence="4 5">
    <name type="scientific">Ceratopteris richardii</name>
    <name type="common">Triangle waterfern</name>
    <dbReference type="NCBI Taxonomy" id="49495"/>
    <lineage>
        <taxon>Eukaryota</taxon>
        <taxon>Viridiplantae</taxon>
        <taxon>Streptophyta</taxon>
        <taxon>Embryophyta</taxon>
        <taxon>Tracheophyta</taxon>
        <taxon>Polypodiopsida</taxon>
        <taxon>Polypodiidae</taxon>
        <taxon>Polypodiales</taxon>
        <taxon>Pteridineae</taxon>
        <taxon>Pteridaceae</taxon>
        <taxon>Parkerioideae</taxon>
        <taxon>Ceratopteris</taxon>
    </lineage>
</organism>
<sequence>MDEQLKENERFDALQYDFFGGSLGQEVELGGLDEEDEIILSAGTFEDDERNSVPTHDKEAEVLDTDFASDGLFDISHVNHSFRSLDLRSSAGVEVDHQIYRDVHRPLPQRQWEENEGEFSQIPFALTRPPSAIPIQAAVFQNGQQRVQAPPDHFFPGFRNSQVPLSTRRQPQPLRYHEAGHAFLPPMPPWHLMPPNMQQRASQGFVPGFTRHQVSQQYAGLPVFPEPLMQRQLRHPRVPFVNAQHGLLNPMLSAHPFLANEFNNEHDNARDQWYDHEQRERYVAHTHQQGRQGSSNYSKKSSQHQFRSKYMTSEEIEGIAKIQRAATQNNDPYIGDYYHQAVQAKMGSGTRNAKHNFAPHQLRDVTSQRRASVLQPAFVPVEGLGRVPLSSSRYPRPLLEVEDFTTQTGGGPKRPERPLEQEPMLAARIAIEDGLCRLLDVDDIDRFLKASHPNDGGAQLIRQRQAVLEELAFSLQLLDPSNERRENSANQGDRKSHLTDTDTKDLVFIQIASLPKGRKLLSRYLELLPEGSHLVHQVCIVFFRYLHFLFDVQHKDLDTKVATLDLAKMVSSCVTQMDLRSLSACLGALVASPEQPSYRPLGSTSGDGVSLILKATLDRATNLLTDSACTASMEDRNVWQATFNSFFEVLFKYCTDIFDRILQNITMVSSEGALNVSEAAAEKMSKELPVELLHASLPHMNEQQRKALLEFTQRSIAKGGSKGHSKGDTSEVNSMDKV</sequence>